<dbReference type="GO" id="GO:0043235">
    <property type="term" value="C:receptor complex"/>
    <property type="evidence" value="ECO:0007669"/>
    <property type="project" value="TreeGrafter"/>
</dbReference>
<feature type="domain" description="Protein kinase" evidence="13">
    <location>
        <begin position="344"/>
        <end position="638"/>
    </location>
</feature>
<evidence type="ECO:0000259" key="13">
    <source>
        <dbReference type="PROSITE" id="PS50011"/>
    </source>
</evidence>
<dbReference type="Gene3D" id="1.10.510.10">
    <property type="entry name" value="Transferase(Phosphotransferase) domain 1"/>
    <property type="match status" value="1"/>
</dbReference>
<evidence type="ECO:0000256" key="11">
    <source>
        <dbReference type="SAM" id="Phobius"/>
    </source>
</evidence>
<dbReference type="InterPro" id="IPR008266">
    <property type="entry name" value="Tyr_kinase_AS"/>
</dbReference>
<dbReference type="PANTHER" id="PTHR24416:SF624">
    <property type="entry name" value="TYROSINE-PROTEIN KINASE F09A5.2-RELATED"/>
    <property type="match status" value="1"/>
</dbReference>
<evidence type="ECO:0000256" key="4">
    <source>
        <dbReference type="ARBA" id="ARBA00022741"/>
    </source>
</evidence>
<dbReference type="FunFam" id="1.10.510.10:FF:001512">
    <property type="entry name" value="Receptor tyrosine-protein kinase erbB-2"/>
    <property type="match status" value="1"/>
</dbReference>
<evidence type="ECO:0000256" key="12">
    <source>
        <dbReference type="SAM" id="SignalP"/>
    </source>
</evidence>
<dbReference type="PANTHER" id="PTHR24416">
    <property type="entry name" value="TYROSINE-PROTEIN KINASE RECEPTOR"/>
    <property type="match status" value="1"/>
</dbReference>
<evidence type="ECO:0000256" key="5">
    <source>
        <dbReference type="ARBA" id="ARBA00022777"/>
    </source>
</evidence>
<dbReference type="InterPro" id="IPR001245">
    <property type="entry name" value="Ser-Thr/Tyr_kinase_cat_dom"/>
</dbReference>
<evidence type="ECO:0000256" key="10">
    <source>
        <dbReference type="SAM" id="MobiDB-lite"/>
    </source>
</evidence>
<dbReference type="GO" id="GO:0012505">
    <property type="term" value="C:endomembrane system"/>
    <property type="evidence" value="ECO:0007669"/>
    <property type="project" value="UniProtKB-SubCell"/>
</dbReference>
<dbReference type="AlphaFoldDB" id="A0AAF3FJF1"/>
<evidence type="ECO:0000313" key="14">
    <source>
        <dbReference type="Proteomes" id="UP000887575"/>
    </source>
</evidence>
<keyword evidence="3" id="KW-0808">Transferase</keyword>
<dbReference type="GO" id="GO:0005886">
    <property type="term" value="C:plasma membrane"/>
    <property type="evidence" value="ECO:0007669"/>
    <property type="project" value="TreeGrafter"/>
</dbReference>
<evidence type="ECO:0000256" key="6">
    <source>
        <dbReference type="ARBA" id="ARBA00022840"/>
    </source>
</evidence>
<dbReference type="InterPro" id="IPR000719">
    <property type="entry name" value="Prot_kinase_dom"/>
</dbReference>
<dbReference type="CDD" id="cd00192">
    <property type="entry name" value="PTKc"/>
    <property type="match status" value="1"/>
</dbReference>
<dbReference type="PROSITE" id="PS00109">
    <property type="entry name" value="PROTEIN_KINASE_TYR"/>
    <property type="match status" value="1"/>
</dbReference>
<dbReference type="GO" id="GO:0061564">
    <property type="term" value="P:axon development"/>
    <property type="evidence" value="ECO:0007669"/>
    <property type="project" value="UniProtKB-ARBA"/>
</dbReference>
<keyword evidence="8" id="KW-0829">Tyrosine-protein kinase</keyword>
<keyword evidence="4" id="KW-0547">Nucleotide-binding</keyword>
<keyword evidence="11" id="KW-0812">Transmembrane</keyword>
<comment type="subcellular location">
    <subcellularLocation>
        <location evidence="1">Endomembrane system</location>
    </subcellularLocation>
</comment>
<evidence type="ECO:0000256" key="8">
    <source>
        <dbReference type="ARBA" id="ARBA00023137"/>
    </source>
</evidence>
<accession>A0AAF3FJF1</accession>
<feature type="chain" id="PRO_5041981173" description="receptor protein-tyrosine kinase" evidence="12">
    <location>
        <begin position="24"/>
        <end position="681"/>
    </location>
</feature>
<dbReference type="GO" id="GO:0048680">
    <property type="term" value="P:positive regulation of axon regeneration"/>
    <property type="evidence" value="ECO:0007669"/>
    <property type="project" value="UniProtKB-ARBA"/>
</dbReference>
<evidence type="ECO:0000256" key="9">
    <source>
        <dbReference type="ARBA" id="ARBA00051243"/>
    </source>
</evidence>
<evidence type="ECO:0000313" key="15">
    <source>
        <dbReference type="WBParaSite" id="MBELARI_LOCUS6263"/>
    </source>
</evidence>
<keyword evidence="14" id="KW-1185">Reference proteome</keyword>
<dbReference type="InterPro" id="IPR020635">
    <property type="entry name" value="Tyr_kinase_cat_dom"/>
</dbReference>
<dbReference type="Gene3D" id="3.30.200.20">
    <property type="entry name" value="Phosphorylase Kinase, domain 1"/>
    <property type="match status" value="1"/>
</dbReference>
<dbReference type="EC" id="2.7.10.1" evidence="2"/>
<dbReference type="WBParaSite" id="MBELARI_LOCUS6263">
    <property type="protein sequence ID" value="MBELARI_LOCUS6263"/>
    <property type="gene ID" value="MBELARI_LOCUS6263"/>
</dbReference>
<evidence type="ECO:0000256" key="7">
    <source>
        <dbReference type="ARBA" id="ARBA00023136"/>
    </source>
</evidence>
<feature type="signal peptide" evidence="12">
    <location>
        <begin position="1"/>
        <end position="23"/>
    </location>
</feature>
<dbReference type="PROSITE" id="PS50011">
    <property type="entry name" value="PROTEIN_KINASE_DOM"/>
    <property type="match status" value="1"/>
</dbReference>
<feature type="compositionally biased region" description="Polar residues" evidence="10">
    <location>
        <begin position="656"/>
        <end position="666"/>
    </location>
</feature>
<dbReference type="GO" id="GO:0007169">
    <property type="term" value="P:cell surface receptor protein tyrosine kinase signaling pathway"/>
    <property type="evidence" value="ECO:0007669"/>
    <property type="project" value="TreeGrafter"/>
</dbReference>
<dbReference type="Pfam" id="PF07714">
    <property type="entry name" value="PK_Tyr_Ser-Thr"/>
    <property type="match status" value="1"/>
</dbReference>
<comment type="catalytic activity">
    <reaction evidence="9">
        <text>L-tyrosyl-[protein] + ATP = O-phospho-L-tyrosyl-[protein] + ADP + H(+)</text>
        <dbReference type="Rhea" id="RHEA:10596"/>
        <dbReference type="Rhea" id="RHEA-COMP:10136"/>
        <dbReference type="Rhea" id="RHEA-COMP:20101"/>
        <dbReference type="ChEBI" id="CHEBI:15378"/>
        <dbReference type="ChEBI" id="CHEBI:30616"/>
        <dbReference type="ChEBI" id="CHEBI:46858"/>
        <dbReference type="ChEBI" id="CHEBI:61978"/>
        <dbReference type="ChEBI" id="CHEBI:456216"/>
        <dbReference type="EC" id="2.7.10.1"/>
    </reaction>
</comment>
<reference evidence="15" key="1">
    <citation type="submission" date="2024-02" db="UniProtKB">
        <authorList>
            <consortium name="WormBaseParasite"/>
        </authorList>
    </citation>
    <scope>IDENTIFICATION</scope>
</reference>
<keyword evidence="6" id="KW-0067">ATP-binding</keyword>
<evidence type="ECO:0000256" key="2">
    <source>
        <dbReference type="ARBA" id="ARBA00011902"/>
    </source>
</evidence>
<dbReference type="SUPFAM" id="SSF56112">
    <property type="entry name" value="Protein kinase-like (PK-like)"/>
    <property type="match status" value="1"/>
</dbReference>
<dbReference type="InterPro" id="IPR050122">
    <property type="entry name" value="RTK"/>
</dbReference>
<dbReference type="InterPro" id="IPR011009">
    <property type="entry name" value="Kinase-like_dom_sf"/>
</dbReference>
<dbReference type="GO" id="GO:0004714">
    <property type="term" value="F:transmembrane receptor protein tyrosine kinase activity"/>
    <property type="evidence" value="ECO:0007669"/>
    <property type="project" value="UniProtKB-EC"/>
</dbReference>
<keyword evidence="7 11" id="KW-0472">Membrane</keyword>
<protein>
    <recommendedName>
        <fullName evidence="2">receptor protein-tyrosine kinase</fullName>
        <ecNumber evidence="2">2.7.10.1</ecNumber>
    </recommendedName>
</protein>
<evidence type="ECO:0000256" key="1">
    <source>
        <dbReference type="ARBA" id="ARBA00004308"/>
    </source>
</evidence>
<sequence>MLFRCFFLTATLFLISKLPFSSSDLRAELFPQCKDFGTKIDKSLCRQHYFVFVFVLLRSANISGHKEDPQTHLEITKNILRPCLDFESTTTGTKSVVMFADHDWKIDQTETHGVDEVMKMANLTYLYDYIVIDKDVNSVDDLDQLIMGATDKMVANPSDVQYAVIFLLNSPDYFVMDLFGASVKDFGFKTIKSFKYAKVISRLIFTYRHNFQLSTTIYLDYLKDVSEGYFDYVVDEMTDEKSIAENYGMCTGYRKPKEKSSTLNVWVPLVAVGGTLLLATIICIALAWFGVLNAPARRLHDFLETKLDVTVNWLDVEDGENMFGSGGRIKRVNDEWEVDQLTLHVSNQKLGSGAYASVYSATLSGLPPVVKAFPNLQQAGPLFMGGDNTIAVKSPHVHISPQERREFFREIAFMKNLDYHPHLLCMLGCSTDPKTPMILLELCELGDLHSIVKKMAKIEKRDGKMDDVEIEKAKNALKVDDFVSVAWQVADALCYLVDKQIIHRDIAARNVLLNLNKVAKLSDFGLCRQSDEMWYSSRGGKLPLRWMAPESIEMAAFSAPTDIWSFGVLLWEAYSFGTVPFPTVATEDVLSHLKKGNRLHAPDNAPPFMAALMESCWEWDPSLRPTAEKARTTFYEFLEAQGIAHGYTMAIAENAPSSSQSSNTLAQIHEGSPPNQDENHN</sequence>
<dbReference type="PRINTS" id="PR00109">
    <property type="entry name" value="TYRKINASE"/>
</dbReference>
<organism evidence="14 15">
    <name type="scientific">Mesorhabditis belari</name>
    <dbReference type="NCBI Taxonomy" id="2138241"/>
    <lineage>
        <taxon>Eukaryota</taxon>
        <taxon>Metazoa</taxon>
        <taxon>Ecdysozoa</taxon>
        <taxon>Nematoda</taxon>
        <taxon>Chromadorea</taxon>
        <taxon>Rhabditida</taxon>
        <taxon>Rhabditina</taxon>
        <taxon>Rhabditomorpha</taxon>
        <taxon>Rhabditoidea</taxon>
        <taxon>Rhabditidae</taxon>
        <taxon>Mesorhabditinae</taxon>
        <taxon>Mesorhabditis</taxon>
    </lineage>
</organism>
<keyword evidence="5" id="KW-0418">Kinase</keyword>
<dbReference type="SMART" id="SM00219">
    <property type="entry name" value="TyrKc"/>
    <property type="match status" value="1"/>
</dbReference>
<dbReference type="Proteomes" id="UP000887575">
    <property type="component" value="Unassembled WGS sequence"/>
</dbReference>
<keyword evidence="11" id="KW-1133">Transmembrane helix</keyword>
<keyword evidence="12" id="KW-0732">Signal</keyword>
<name>A0AAF3FJF1_9BILA</name>
<dbReference type="GO" id="GO:0005524">
    <property type="term" value="F:ATP binding"/>
    <property type="evidence" value="ECO:0007669"/>
    <property type="project" value="UniProtKB-KW"/>
</dbReference>
<feature type="transmembrane region" description="Helical" evidence="11">
    <location>
        <begin position="265"/>
        <end position="289"/>
    </location>
</feature>
<evidence type="ECO:0000256" key="3">
    <source>
        <dbReference type="ARBA" id="ARBA00022679"/>
    </source>
</evidence>
<feature type="region of interest" description="Disordered" evidence="10">
    <location>
        <begin position="656"/>
        <end position="681"/>
    </location>
</feature>
<proteinExistence type="predicted"/>